<dbReference type="InterPro" id="IPR050194">
    <property type="entry name" value="Glycosyltransferase_grp1"/>
</dbReference>
<reference evidence="3" key="1">
    <citation type="submission" date="2023-03" db="EMBL/GenBank/DDBJ databases">
        <title>identification of new KPC variant in Klebsiella huaxiensis from the Hospital Sewage Samples in China.</title>
        <authorList>
            <person name="Wu Y."/>
        </authorList>
    </citation>
    <scope>NUCLEOTIDE SEQUENCE</scope>
    <source>
        <strain evidence="3">ZR-9</strain>
    </source>
</reference>
<dbReference type="InterPro" id="IPR028098">
    <property type="entry name" value="Glyco_trans_4-like_N"/>
</dbReference>
<evidence type="ECO:0000259" key="1">
    <source>
        <dbReference type="Pfam" id="PF00534"/>
    </source>
</evidence>
<dbReference type="PANTHER" id="PTHR45947">
    <property type="entry name" value="SULFOQUINOVOSYL TRANSFERASE SQD2"/>
    <property type="match status" value="1"/>
</dbReference>
<evidence type="ECO:0000313" key="4">
    <source>
        <dbReference type="Proteomes" id="UP001075001"/>
    </source>
</evidence>
<feature type="domain" description="Glycosyl transferase family 1" evidence="1">
    <location>
        <begin position="191"/>
        <end position="339"/>
    </location>
</feature>
<accession>A0ABT6EGL0</accession>
<dbReference type="Pfam" id="PF00534">
    <property type="entry name" value="Glycos_transf_1"/>
    <property type="match status" value="1"/>
</dbReference>
<protein>
    <submittedName>
        <fullName evidence="3">Glycosyltransferase</fullName>
        <ecNumber evidence="3">2.4.-.-</ecNumber>
    </submittedName>
</protein>
<organism evidence="3 4">
    <name type="scientific">Klebsiella huaxiensis</name>
    <dbReference type="NCBI Taxonomy" id="2153354"/>
    <lineage>
        <taxon>Bacteria</taxon>
        <taxon>Pseudomonadati</taxon>
        <taxon>Pseudomonadota</taxon>
        <taxon>Gammaproteobacteria</taxon>
        <taxon>Enterobacterales</taxon>
        <taxon>Enterobacteriaceae</taxon>
        <taxon>Klebsiella/Raoultella group</taxon>
        <taxon>Klebsiella</taxon>
    </lineage>
</organism>
<gene>
    <name evidence="3" type="ORF">OXR69_020940</name>
</gene>
<evidence type="ECO:0000259" key="2">
    <source>
        <dbReference type="Pfam" id="PF13439"/>
    </source>
</evidence>
<dbReference type="GO" id="GO:0016757">
    <property type="term" value="F:glycosyltransferase activity"/>
    <property type="evidence" value="ECO:0007669"/>
    <property type="project" value="UniProtKB-KW"/>
</dbReference>
<name>A0ABT6EGL0_9ENTR</name>
<keyword evidence="4" id="KW-1185">Reference proteome</keyword>
<proteinExistence type="predicted"/>
<dbReference type="Pfam" id="PF13439">
    <property type="entry name" value="Glyco_transf_4"/>
    <property type="match status" value="1"/>
</dbReference>
<dbReference type="SUPFAM" id="SSF53756">
    <property type="entry name" value="UDP-Glycosyltransferase/glycogen phosphorylase"/>
    <property type="match status" value="1"/>
</dbReference>
<feature type="domain" description="Glycosyltransferase subfamily 4-like N-terminal" evidence="2">
    <location>
        <begin position="12"/>
        <end position="173"/>
    </location>
</feature>
<dbReference type="EC" id="2.4.-.-" evidence="3"/>
<dbReference type="EMBL" id="JAPQEX020000001">
    <property type="protein sequence ID" value="MDG1644315.1"/>
    <property type="molecule type" value="Genomic_DNA"/>
</dbReference>
<dbReference type="Gene3D" id="3.40.50.2000">
    <property type="entry name" value="Glycogen Phosphorylase B"/>
    <property type="match status" value="2"/>
</dbReference>
<dbReference type="InterPro" id="IPR001296">
    <property type="entry name" value="Glyco_trans_1"/>
</dbReference>
<keyword evidence="3" id="KW-0328">Glycosyltransferase</keyword>
<evidence type="ECO:0000313" key="3">
    <source>
        <dbReference type="EMBL" id="MDG1644315.1"/>
    </source>
</evidence>
<dbReference type="PANTHER" id="PTHR45947:SF3">
    <property type="entry name" value="SULFOQUINOVOSYL TRANSFERASE SQD2"/>
    <property type="match status" value="1"/>
</dbReference>
<sequence>MIIFHVAEVIKGGVASVINELLREQSTDTDIKKVTCLIPDSQREELIADDDLLYTFKRTGRNIISLFRFFLKFVSILVREKPDIIHLHSTFAGFVCRFVLLLFPFVKVKVIYCPHAFSFMMKKNRAKVKIYAVVEQILSIKTNAIICVSNYERDKAIEVGLNKDKLKTIYNGVSEPSKSLIERPGCSELNVLYVGRFDFQKGFDILLDIIKLSAPNKGISFTIIGDFVSENESYSIASENAKFLGWLPKQEIYKYYRSSDVLLIPSRWEGLAMVPLEAFSCKLPVIASSCSSFPEIIDDHVNGFLVDMEQREDVVNLLLRLSTAEGKDKLKDMSTNAYETYHEKFSAEKMTLCVKKLYSSIYND</sequence>
<keyword evidence="3" id="KW-0808">Transferase</keyword>
<dbReference type="Proteomes" id="UP001075001">
    <property type="component" value="Unassembled WGS sequence"/>
</dbReference>
<dbReference type="RefSeq" id="WP_112213200.1">
    <property type="nucleotide sequence ID" value="NZ_CP036175.1"/>
</dbReference>
<comment type="caution">
    <text evidence="3">The sequence shown here is derived from an EMBL/GenBank/DDBJ whole genome shotgun (WGS) entry which is preliminary data.</text>
</comment>